<feature type="region of interest" description="Disordered" evidence="1">
    <location>
        <begin position="358"/>
        <end position="411"/>
    </location>
</feature>
<feature type="compositionally biased region" description="Gly residues" evidence="1">
    <location>
        <begin position="64"/>
        <end position="75"/>
    </location>
</feature>
<evidence type="ECO:0000313" key="3">
    <source>
        <dbReference type="Proteomes" id="UP000271974"/>
    </source>
</evidence>
<feature type="compositionally biased region" description="Polar residues" evidence="1">
    <location>
        <begin position="397"/>
        <end position="411"/>
    </location>
</feature>
<feature type="compositionally biased region" description="Polar residues" evidence="1">
    <location>
        <begin position="81"/>
        <end position="90"/>
    </location>
</feature>
<reference evidence="2 3" key="1">
    <citation type="submission" date="2019-01" db="EMBL/GenBank/DDBJ databases">
        <title>A draft genome assembly of the solar-powered sea slug Elysia chlorotica.</title>
        <authorList>
            <person name="Cai H."/>
            <person name="Li Q."/>
            <person name="Fang X."/>
            <person name="Li J."/>
            <person name="Curtis N.E."/>
            <person name="Altenburger A."/>
            <person name="Shibata T."/>
            <person name="Feng M."/>
            <person name="Maeda T."/>
            <person name="Schwartz J.A."/>
            <person name="Shigenobu S."/>
            <person name="Lundholm N."/>
            <person name="Nishiyama T."/>
            <person name="Yang H."/>
            <person name="Hasebe M."/>
            <person name="Li S."/>
            <person name="Pierce S.K."/>
            <person name="Wang J."/>
        </authorList>
    </citation>
    <scope>NUCLEOTIDE SEQUENCE [LARGE SCALE GENOMIC DNA]</scope>
    <source>
        <strain evidence="2">EC2010</strain>
        <tissue evidence="2">Whole organism of an adult</tissue>
    </source>
</reference>
<proteinExistence type="predicted"/>
<dbReference type="Proteomes" id="UP000271974">
    <property type="component" value="Unassembled WGS sequence"/>
</dbReference>
<feature type="region of interest" description="Disordered" evidence="1">
    <location>
        <begin position="1"/>
        <end position="105"/>
    </location>
</feature>
<feature type="compositionally biased region" description="Basic and acidic residues" evidence="1">
    <location>
        <begin position="1"/>
        <end position="14"/>
    </location>
</feature>
<organism evidence="2 3">
    <name type="scientific">Elysia chlorotica</name>
    <name type="common">Eastern emerald elysia</name>
    <name type="synonym">Sea slug</name>
    <dbReference type="NCBI Taxonomy" id="188477"/>
    <lineage>
        <taxon>Eukaryota</taxon>
        <taxon>Metazoa</taxon>
        <taxon>Spiralia</taxon>
        <taxon>Lophotrochozoa</taxon>
        <taxon>Mollusca</taxon>
        <taxon>Gastropoda</taxon>
        <taxon>Heterobranchia</taxon>
        <taxon>Euthyneura</taxon>
        <taxon>Panpulmonata</taxon>
        <taxon>Sacoglossa</taxon>
        <taxon>Placobranchoidea</taxon>
        <taxon>Plakobranchidae</taxon>
        <taxon>Elysia</taxon>
    </lineage>
</organism>
<feature type="region of interest" description="Disordered" evidence="1">
    <location>
        <begin position="266"/>
        <end position="320"/>
    </location>
</feature>
<gene>
    <name evidence="2" type="ORF">EGW08_008847</name>
</gene>
<evidence type="ECO:0000313" key="2">
    <source>
        <dbReference type="EMBL" id="RUS83381.1"/>
    </source>
</evidence>
<evidence type="ECO:0000256" key="1">
    <source>
        <dbReference type="SAM" id="MobiDB-lite"/>
    </source>
</evidence>
<name>A0A3S1BL79_ELYCH</name>
<accession>A0A3S1BL79</accession>
<comment type="caution">
    <text evidence="2">The sequence shown here is derived from an EMBL/GenBank/DDBJ whole genome shotgun (WGS) entry which is preliminary data.</text>
</comment>
<keyword evidence="3" id="KW-1185">Reference proteome</keyword>
<feature type="compositionally biased region" description="Basic and acidic residues" evidence="1">
    <location>
        <begin position="29"/>
        <end position="43"/>
    </location>
</feature>
<feature type="compositionally biased region" description="Low complexity" evidence="1">
    <location>
        <begin position="15"/>
        <end position="26"/>
    </location>
</feature>
<sequence>MPRIHALENNDRPKAAAATAPSTPSSQRRAKDSLRRDGSRESHTAPPTPSHRRRASDRAKRQGGAAGGAGGGFGGVCPWQRPTSKSLTSNPRRHAASEAALDRSSPARTAAFAAAATALAPSVVSSIRQKSETDRALPPDPAQPQAARCYAHVWNRTRTLLPRSGSFVSDSRWIAFSGRSASFGDGVPRRSHCDALRAELAVGSHALHGPRPPGLGVRPRDLAEQAQDGLGLWGEDTCLVCGGLHFASSISSPFLSCGAGGSAATGGGRGASMIAAPSRNPSPGPNSHYRSHTGGSTDTDLHHRQKRLRESPNGYASETDMKLKQAALRRLEKEIESCPLCMPQVYLAARKNSRGIGQSVSASLQKTHEHASRRGSSARSLGLDRRGSASLRAATGSPASSAHTPTGSAHSLAGSTHMCSTACRLCDGRQGRGVVSTPIRTEGWAIPNNPRRVLCYEGLHSNCWVGT</sequence>
<dbReference type="AlphaFoldDB" id="A0A3S1BL79"/>
<protein>
    <submittedName>
        <fullName evidence="2">Uncharacterized protein</fullName>
    </submittedName>
</protein>
<dbReference type="OrthoDB" id="6212861at2759"/>
<dbReference type="EMBL" id="RQTK01000245">
    <property type="protein sequence ID" value="RUS83381.1"/>
    <property type="molecule type" value="Genomic_DNA"/>
</dbReference>